<gene>
    <name evidence="1" type="ORF">RBSWK_02980</name>
</gene>
<reference evidence="1 2" key="1">
    <citation type="journal article" date="2013" name="Mar. Genomics">
        <title>Expression of sulfatases in Rhodopirellula baltica and the diversity of sulfatases in the genus Rhodopirellula.</title>
        <authorList>
            <person name="Wegner C.E."/>
            <person name="Richter-Heitmann T."/>
            <person name="Klindworth A."/>
            <person name="Klockow C."/>
            <person name="Richter M."/>
            <person name="Achstetter T."/>
            <person name="Glockner F.O."/>
            <person name="Harder J."/>
        </authorList>
    </citation>
    <scope>NUCLEOTIDE SEQUENCE [LARGE SCALE GENOMIC DNA]</scope>
    <source>
        <strain evidence="1 2">SWK14</strain>
    </source>
</reference>
<accession>L7CFV4</accession>
<dbReference type="AlphaFoldDB" id="L7CFV4"/>
<sequence length="65" mass="7428">MVPNREEFDELFVRLVRLTSRREDQSNRSDKTVLPKALLVGSDRANCLSSSAGMIEQHHVMPFGR</sequence>
<dbReference type="EMBL" id="AMWG01000075">
    <property type="protein sequence ID" value="ELP33134.1"/>
    <property type="molecule type" value="Genomic_DNA"/>
</dbReference>
<dbReference type="Proteomes" id="UP000010959">
    <property type="component" value="Unassembled WGS sequence"/>
</dbReference>
<organism evidence="1 2">
    <name type="scientific">Rhodopirellula baltica SWK14</name>
    <dbReference type="NCBI Taxonomy" id="993516"/>
    <lineage>
        <taxon>Bacteria</taxon>
        <taxon>Pseudomonadati</taxon>
        <taxon>Planctomycetota</taxon>
        <taxon>Planctomycetia</taxon>
        <taxon>Pirellulales</taxon>
        <taxon>Pirellulaceae</taxon>
        <taxon>Rhodopirellula</taxon>
    </lineage>
</organism>
<evidence type="ECO:0000313" key="2">
    <source>
        <dbReference type="Proteomes" id="UP000010959"/>
    </source>
</evidence>
<protein>
    <submittedName>
        <fullName evidence="1">Uncharacterized protein</fullName>
    </submittedName>
</protein>
<comment type="caution">
    <text evidence="1">The sequence shown here is derived from an EMBL/GenBank/DDBJ whole genome shotgun (WGS) entry which is preliminary data.</text>
</comment>
<name>L7CFV4_RHOBT</name>
<proteinExistence type="predicted"/>
<evidence type="ECO:0000313" key="1">
    <source>
        <dbReference type="EMBL" id="ELP33134.1"/>
    </source>
</evidence>
<dbReference type="PATRIC" id="fig|993516.3.peg.3175"/>